<evidence type="ECO:0000313" key="4">
    <source>
        <dbReference type="EMBL" id="RZC43311.1"/>
    </source>
</evidence>
<protein>
    <submittedName>
        <fullName evidence="4">LRR 8 domain containing protein</fullName>
    </submittedName>
</protein>
<dbReference type="Proteomes" id="UP000292052">
    <property type="component" value="Unassembled WGS sequence"/>
</dbReference>
<feature type="chain" id="PRO_5019750836" evidence="3">
    <location>
        <begin position="24"/>
        <end position="398"/>
    </location>
</feature>
<evidence type="ECO:0000313" key="5">
    <source>
        <dbReference type="Proteomes" id="UP000292052"/>
    </source>
</evidence>
<organism evidence="4 5">
    <name type="scientific">Asbolus verrucosus</name>
    <name type="common">Desert ironclad beetle</name>
    <dbReference type="NCBI Taxonomy" id="1661398"/>
    <lineage>
        <taxon>Eukaryota</taxon>
        <taxon>Metazoa</taxon>
        <taxon>Ecdysozoa</taxon>
        <taxon>Arthropoda</taxon>
        <taxon>Hexapoda</taxon>
        <taxon>Insecta</taxon>
        <taxon>Pterygota</taxon>
        <taxon>Neoptera</taxon>
        <taxon>Endopterygota</taxon>
        <taxon>Coleoptera</taxon>
        <taxon>Polyphaga</taxon>
        <taxon>Cucujiformia</taxon>
        <taxon>Tenebrionidae</taxon>
        <taxon>Pimeliinae</taxon>
        <taxon>Asbolus</taxon>
    </lineage>
</organism>
<dbReference type="Pfam" id="PF13306">
    <property type="entry name" value="LRR_5"/>
    <property type="match status" value="1"/>
</dbReference>
<comment type="caution">
    <text evidence="4">The sequence shown here is derived from an EMBL/GenBank/DDBJ whole genome shotgun (WGS) entry which is preliminary data.</text>
</comment>
<evidence type="ECO:0000256" key="2">
    <source>
        <dbReference type="ARBA" id="ARBA00022737"/>
    </source>
</evidence>
<dbReference type="InterPro" id="IPR026906">
    <property type="entry name" value="LRR_5"/>
</dbReference>
<sequence length="398" mass="45541">MAATDAAALNIALLLLTFSVKNSDQKCFVAKNQHKNYCDSLDDLYNNNDLLKDVTITERDNTPNLEEFKAVPLEVAQNIERLQLRSVINKVNEDAFVNFTSIQFLTLFKNKLDEIPVGIFRNLNVRILDFYQNGIGRLSPGAFVNLTKMEEIRFPFNNLTKITFNIFNNLTTKGLVLSNNQISKIEKFSFGNMPNLKKLFLDNNLLTEFIAQENLHHPEVLEKLWLHSNRLTEVTVYMLEGLTNLKVLNLGFNSISSIEPKAFAETPKLQILVLTHNSLKVISGNILPTTGLDELQILYLDHNRLTYLSSNFFFRLNALRLASIGGNPWQCPCLDLVLRWLYDNGVKLNCDKAYLNGERPVCVVPDVNNVCVYSYDENHYQRFQSQISLYPPPPWCIL</sequence>
<dbReference type="InterPro" id="IPR032675">
    <property type="entry name" value="LRR_dom_sf"/>
</dbReference>
<keyword evidence="3" id="KW-0732">Signal</keyword>
<proteinExistence type="predicted"/>
<evidence type="ECO:0000256" key="1">
    <source>
        <dbReference type="ARBA" id="ARBA00022614"/>
    </source>
</evidence>
<dbReference type="InterPro" id="IPR001611">
    <property type="entry name" value="Leu-rich_rpt"/>
</dbReference>
<keyword evidence="5" id="KW-1185">Reference proteome</keyword>
<keyword evidence="1" id="KW-0433">Leucine-rich repeat</keyword>
<dbReference type="PANTHER" id="PTHR24366">
    <property type="entry name" value="IG(IMMUNOGLOBULIN) AND LRR(LEUCINE RICH REPEAT) DOMAINS"/>
    <property type="match status" value="1"/>
</dbReference>
<dbReference type="OrthoDB" id="676979at2759"/>
<keyword evidence="2" id="KW-0677">Repeat</keyword>
<dbReference type="STRING" id="1661398.A0A482WDH2"/>
<feature type="signal peptide" evidence="3">
    <location>
        <begin position="1"/>
        <end position="23"/>
    </location>
</feature>
<dbReference type="Gene3D" id="3.80.10.10">
    <property type="entry name" value="Ribonuclease Inhibitor"/>
    <property type="match status" value="3"/>
</dbReference>
<dbReference type="InterPro" id="IPR003591">
    <property type="entry name" value="Leu-rich_rpt_typical-subtyp"/>
</dbReference>
<accession>A0A482WDH2</accession>
<dbReference type="AlphaFoldDB" id="A0A482WDH2"/>
<dbReference type="SMART" id="SM00369">
    <property type="entry name" value="LRR_TYP"/>
    <property type="match status" value="8"/>
</dbReference>
<dbReference type="Pfam" id="PF13855">
    <property type="entry name" value="LRR_8"/>
    <property type="match status" value="1"/>
</dbReference>
<dbReference type="PROSITE" id="PS51450">
    <property type="entry name" value="LRR"/>
    <property type="match status" value="1"/>
</dbReference>
<name>A0A482WDH2_ASBVE</name>
<evidence type="ECO:0000256" key="3">
    <source>
        <dbReference type="SAM" id="SignalP"/>
    </source>
</evidence>
<dbReference type="SMART" id="SM00365">
    <property type="entry name" value="LRR_SD22"/>
    <property type="match status" value="5"/>
</dbReference>
<gene>
    <name evidence="4" type="ORF">BDFB_008027</name>
</gene>
<dbReference type="SUPFAM" id="SSF52058">
    <property type="entry name" value="L domain-like"/>
    <property type="match status" value="1"/>
</dbReference>
<reference evidence="4 5" key="1">
    <citation type="submission" date="2017-03" db="EMBL/GenBank/DDBJ databases">
        <title>Genome of the blue death feigning beetle - Asbolus verrucosus.</title>
        <authorList>
            <person name="Rider S.D."/>
        </authorList>
    </citation>
    <scope>NUCLEOTIDE SEQUENCE [LARGE SCALE GENOMIC DNA]</scope>
    <source>
        <strain evidence="4">Butters</strain>
        <tissue evidence="4">Head and leg muscle</tissue>
    </source>
</reference>
<dbReference type="PANTHER" id="PTHR24366:SF96">
    <property type="entry name" value="LEUCINE RICH REPEAT CONTAINING 53"/>
    <property type="match status" value="1"/>
</dbReference>
<dbReference type="EMBL" id="QDEB01000148">
    <property type="protein sequence ID" value="RZC43311.1"/>
    <property type="molecule type" value="Genomic_DNA"/>
</dbReference>